<dbReference type="Proteomes" id="UP000789375">
    <property type="component" value="Unassembled WGS sequence"/>
</dbReference>
<keyword evidence="2" id="KW-1185">Reference proteome</keyword>
<dbReference type="AlphaFoldDB" id="A0A9N9E080"/>
<evidence type="ECO:0000313" key="1">
    <source>
        <dbReference type="EMBL" id="CAG8659772.1"/>
    </source>
</evidence>
<proteinExistence type="predicted"/>
<name>A0A9N9E080_FUNMO</name>
<evidence type="ECO:0000313" key="2">
    <source>
        <dbReference type="Proteomes" id="UP000789375"/>
    </source>
</evidence>
<organism evidence="1 2">
    <name type="scientific">Funneliformis mosseae</name>
    <name type="common">Endomycorrhizal fungus</name>
    <name type="synonym">Glomus mosseae</name>
    <dbReference type="NCBI Taxonomy" id="27381"/>
    <lineage>
        <taxon>Eukaryota</taxon>
        <taxon>Fungi</taxon>
        <taxon>Fungi incertae sedis</taxon>
        <taxon>Mucoromycota</taxon>
        <taxon>Glomeromycotina</taxon>
        <taxon>Glomeromycetes</taxon>
        <taxon>Glomerales</taxon>
        <taxon>Glomeraceae</taxon>
        <taxon>Funneliformis</taxon>
    </lineage>
</organism>
<accession>A0A9N9E080</accession>
<reference evidence="1" key="1">
    <citation type="submission" date="2021-06" db="EMBL/GenBank/DDBJ databases">
        <authorList>
            <person name="Kallberg Y."/>
            <person name="Tangrot J."/>
            <person name="Rosling A."/>
        </authorList>
    </citation>
    <scope>NUCLEOTIDE SEQUENCE</scope>
    <source>
        <strain evidence="1">87-6 pot B 2015</strain>
    </source>
</reference>
<sequence>MLSNLKVFYLEESDANLLDNTKKNKGFSAAKDFIQREMNDLKGASDDPNLRKPLKKMILTTQLRN</sequence>
<protein>
    <submittedName>
        <fullName evidence="1">3624_t:CDS:1</fullName>
    </submittedName>
</protein>
<gene>
    <name evidence="1" type="ORF">FMOSSE_LOCUS11880</name>
</gene>
<comment type="caution">
    <text evidence="1">The sequence shown here is derived from an EMBL/GenBank/DDBJ whole genome shotgun (WGS) entry which is preliminary data.</text>
</comment>
<dbReference type="EMBL" id="CAJVPP010005092">
    <property type="protein sequence ID" value="CAG8659772.1"/>
    <property type="molecule type" value="Genomic_DNA"/>
</dbReference>